<evidence type="ECO:0000313" key="2">
    <source>
        <dbReference type="Proteomes" id="UP000070224"/>
    </source>
</evidence>
<keyword evidence="2" id="KW-1185">Reference proteome</keyword>
<protein>
    <submittedName>
        <fullName evidence="1">Uncharacterized protein</fullName>
    </submittedName>
</protein>
<dbReference type="EMBL" id="LSDK01000065">
    <property type="protein sequence ID" value="KXB76391.1"/>
    <property type="molecule type" value="Genomic_DNA"/>
</dbReference>
<comment type="caution">
    <text evidence="1">The sequence shown here is derived from an EMBL/GenBank/DDBJ whole genome shotgun (WGS) entry which is preliminary data.</text>
</comment>
<organism evidence="1 2">
    <name type="scientific">Porphyromonas somerae</name>
    <dbReference type="NCBI Taxonomy" id="322095"/>
    <lineage>
        <taxon>Bacteria</taxon>
        <taxon>Pseudomonadati</taxon>
        <taxon>Bacteroidota</taxon>
        <taxon>Bacteroidia</taxon>
        <taxon>Bacteroidales</taxon>
        <taxon>Porphyromonadaceae</taxon>
        <taxon>Porphyromonas</taxon>
    </lineage>
</organism>
<dbReference type="AlphaFoldDB" id="A0A134B8W8"/>
<name>A0A134B8W8_9PORP</name>
<dbReference type="STRING" id="322095.HMPREF3185_00966"/>
<evidence type="ECO:0000313" key="1">
    <source>
        <dbReference type="EMBL" id="KXB76391.1"/>
    </source>
</evidence>
<dbReference type="Proteomes" id="UP000070224">
    <property type="component" value="Unassembled WGS sequence"/>
</dbReference>
<dbReference type="PATRIC" id="fig|322095.3.peg.954"/>
<gene>
    <name evidence="1" type="ORF">HMPREF3185_00966</name>
</gene>
<sequence>MSPAMRPHCGAPTYIYYGEIRCTFAGQKKPLAPEARARHIGLPLHYYIYPSRHECK</sequence>
<reference evidence="2" key="1">
    <citation type="submission" date="2016-01" db="EMBL/GenBank/DDBJ databases">
        <authorList>
            <person name="Mitreva M."/>
            <person name="Pepin K.H."/>
            <person name="Mihindukulasuriya K.A."/>
            <person name="Fulton R."/>
            <person name="Fronick C."/>
            <person name="O'Laughlin M."/>
            <person name="Miner T."/>
            <person name="Herter B."/>
            <person name="Rosa B.A."/>
            <person name="Cordes M."/>
            <person name="Tomlinson C."/>
            <person name="Wollam A."/>
            <person name="Palsikar V.B."/>
            <person name="Mardis E.R."/>
            <person name="Wilson R.K."/>
        </authorList>
    </citation>
    <scope>NUCLEOTIDE SEQUENCE [LARGE SCALE GENOMIC DNA]</scope>
    <source>
        <strain evidence="2">KA00683</strain>
    </source>
</reference>
<proteinExistence type="predicted"/>
<accession>A0A134B8W8</accession>